<accession>A0A4V3DE69</accession>
<keyword evidence="1" id="KW-0732">Signal</keyword>
<proteinExistence type="predicted"/>
<dbReference type="PROSITE" id="PS51257">
    <property type="entry name" value="PROKAR_LIPOPROTEIN"/>
    <property type="match status" value="1"/>
</dbReference>
<dbReference type="RefSeq" id="WP_133583271.1">
    <property type="nucleotide sequence ID" value="NZ_SNYV01000011.1"/>
</dbReference>
<gene>
    <name evidence="2" type="ORF">CLV99_0917</name>
</gene>
<feature type="chain" id="PRO_5020316906" description="Lipocalin-like protein" evidence="1">
    <location>
        <begin position="21"/>
        <end position="157"/>
    </location>
</feature>
<evidence type="ECO:0000313" key="3">
    <source>
        <dbReference type="Proteomes" id="UP000295292"/>
    </source>
</evidence>
<feature type="signal peptide" evidence="1">
    <location>
        <begin position="1"/>
        <end position="20"/>
    </location>
</feature>
<sequence>MTRKKMRLFLFILCPAMLLSCTTVTEHELLGEWDIYSYHILSQENGKTMEDRRVLGTGEQTYTFLGDSTCYHSYTDILTDTIAKDHYKYLINHDTLSMWPILFNKDGIDSLDLDMEQIYTIRLLDDTLHIQYSYTGQMDYNFKSGYKLVKKQYENNK</sequence>
<organism evidence="2 3">
    <name type="scientific">Sphingobacterium yanglingense</name>
    <dbReference type="NCBI Taxonomy" id="1437280"/>
    <lineage>
        <taxon>Bacteria</taxon>
        <taxon>Pseudomonadati</taxon>
        <taxon>Bacteroidota</taxon>
        <taxon>Sphingobacteriia</taxon>
        <taxon>Sphingobacteriales</taxon>
        <taxon>Sphingobacteriaceae</taxon>
        <taxon>Sphingobacterium</taxon>
    </lineage>
</organism>
<evidence type="ECO:0008006" key="4">
    <source>
        <dbReference type="Google" id="ProtNLM"/>
    </source>
</evidence>
<protein>
    <recommendedName>
        <fullName evidence="4">Lipocalin-like protein</fullName>
    </recommendedName>
</protein>
<evidence type="ECO:0000256" key="1">
    <source>
        <dbReference type="SAM" id="SignalP"/>
    </source>
</evidence>
<name>A0A4V3DE69_9SPHI</name>
<reference evidence="2 3" key="1">
    <citation type="submission" date="2019-03" db="EMBL/GenBank/DDBJ databases">
        <title>Genomic Encyclopedia of Archaeal and Bacterial Type Strains, Phase II (KMG-II): from individual species to whole genera.</title>
        <authorList>
            <person name="Goeker M."/>
        </authorList>
    </citation>
    <scope>NUCLEOTIDE SEQUENCE [LARGE SCALE GENOMIC DNA]</scope>
    <source>
        <strain evidence="2 3">DSM 28353</strain>
    </source>
</reference>
<dbReference type="EMBL" id="SNYV01000011">
    <property type="protein sequence ID" value="TDQ79479.1"/>
    <property type="molecule type" value="Genomic_DNA"/>
</dbReference>
<keyword evidence="3" id="KW-1185">Reference proteome</keyword>
<comment type="caution">
    <text evidence="2">The sequence shown here is derived from an EMBL/GenBank/DDBJ whole genome shotgun (WGS) entry which is preliminary data.</text>
</comment>
<dbReference type="AlphaFoldDB" id="A0A4V3DE69"/>
<dbReference type="Proteomes" id="UP000295292">
    <property type="component" value="Unassembled WGS sequence"/>
</dbReference>
<evidence type="ECO:0000313" key="2">
    <source>
        <dbReference type="EMBL" id="TDQ79479.1"/>
    </source>
</evidence>